<dbReference type="Pfam" id="PF07699">
    <property type="entry name" value="Ephrin_rec_like"/>
    <property type="match status" value="1"/>
</dbReference>
<dbReference type="InterPro" id="IPR009030">
    <property type="entry name" value="Growth_fac_rcpt_cys_sf"/>
</dbReference>
<sequence length="1826" mass="190715">MTVRNQTACIQCPAGFACPSTSSNQNFTCHPGTYAVAGSTVCTSCAAGYECPDVESPQREPCNSGYFSIGSQAACDVCPAGFACYSSANRTQCMLGTYSLAGSVHCTPCEAGLECPYINRTGVECEDGFYSLGGQYQCTPCPPGWYCAQKDIPPVICPRGTYSSNSTIACSSCSAGYTCGENRNSSEPLEDMCPIGFYCLDGKTAILCPAGTYGNTTGARNVTEGCAPCPPGYQCPEGTVYHPLHPNSTALLCPQGSYCPEGSGEESFLCPAGTYSTMAGLGRIEECEDCPPGYRCPRQGMTAPYFCDQSYYCPVGTIDPIRCPAGYDTEPYAKNSSDCKPVIAGHYTKGTHARESCFGGYYGNITGQPSHDLACIPCPPGKYCPQRGMTEPGEDCPLGYYCPSGTILWHQFPCPPGTLGNATGLMTVGGCESCPAGYACLEASGHPDVPLIICAKGHYCPNGTSSDVEFPCPGGTYNPDVGKGRLSDCKTCPAGQLCPPGTYEISESYSFCDRGHYCPAGTNQSVPCPGGTYNPDEGGTNVTICRGCPAGHFCPPGSIMPLPCDPGTMNPHVNQSNQTAACQPCTAGKACTGYGLIEPDSPCLPGHFCAPGTATANETECPAGTFTDRDDLTSFTECEVCPASFACFAGTGGYKLRPRPCHRGAYCPAGTTYPWKYRCPAGTWSDMTNLVSVDQCYTCPQGYYCKKGSWKVWGECFPGHYCPEGTPAGDTYPCPNGTYSKDGTHCASCPMGHYCMEKTHIPDPCEPGSYNPNYGGKTILACLDCPAGHYCPDNGTFVPKACGKGMFSEVGSYNCTVCLAGHYCDSATTSATVMLTSRVCPPGTQCPAGQQLPPDVWNKCPKGHYCPGAAVHPEALPCPIGTFNPALGLEAESQCVVCTEGRYCDEEGLAAAKECPAGYYCVEGSIYAQPCPLGTFNGIPGSTSDSYCTKCSGGKYCNELGLTAPSGDCTAGFYCTEGSTTAAPNNTSTSHMGGICPEGSYCPAGSSVPTPCPGGTFSKATGGRSVNDCLSCDPGYYCIGSGTATAMFACTKGYYCDGGATNATQHTTPAGHFSGPGSSSPEPCPVGQYQPAPNSDSCLPCPPGFFCNSTATVEDTKNICPLGHYCPEGSSLPTPCPAGYYLNDLKSYHLSECTPCTEGFACTESSLAQPVVKCHAGHYCQQGAATSTPVGETFGDLCPAGYFCPEGTAYFSHHPCPNGTYSSVSGGKEEADCLLCPPGMVCSGAALTTPTGKCAPGYYCIGGSTNSRPDNVTTGDVCKMGHYCPEGSATSQQCPPGSFSNVTGLSTCWPCPAGYYCELDTGVEEYTVPRVCLPGHYCPEGSAVDMPKCPPGTYSGSQGLASVDECTPCPGGYFCFKYGSTGYNPTVNVSESGVGICEEGYYCKSGASSGTPTPDTSTGLAGPCPTGHYCPVQTEDPVPCPSGTYRDTPLARAVLDCVQCSLGMYCARTNLSHPQGPCDPGFYCLSGSNTPSPTGDNPTQGAPCPVGHYCLAGTSTPLNCPAGTYNNLTGQGACLTCPAGFYCPENITSYEEYLCPVGHYCPNGTGHAYEYKCPKGYFRNTTMGEKLSDCYPCPGGYYCEGEGLTGPTGLCDAGYFCIHAAWSAHPSDYTNYTLGDCLCPSTVTGGECQPGYYCPQGSWEPIPCPGGMYCAGPGLSEVTGSCQEGNYCVLAAMRPDPADGVTGDTCPTGCYCPNGTSVHQPKCPVGTFSNRTGLTAVAECEPCLRGYYCDVEGLSFPESLCEPGYYCLTGQTTTDLYQCTPGHYCPLGSYEEQECPSGHYQDMYGQSTCQLCRAGRGQWGVIAGVS</sequence>
<gene>
    <name evidence="3" type="primary">LOC106155725</name>
</gene>
<dbReference type="OrthoDB" id="439917at2759"/>
<dbReference type="RefSeq" id="XP_013386150.1">
    <property type="nucleotide sequence ID" value="XM_013530696.1"/>
</dbReference>
<dbReference type="PANTHER" id="PTHR46104">
    <property type="entry name" value="GENE 9195-RELATED-RELATED"/>
    <property type="match status" value="1"/>
</dbReference>
<evidence type="ECO:0000313" key="2">
    <source>
        <dbReference type="Proteomes" id="UP000085678"/>
    </source>
</evidence>
<reference evidence="3" key="1">
    <citation type="submission" date="2025-08" db="UniProtKB">
        <authorList>
            <consortium name="RefSeq"/>
        </authorList>
    </citation>
    <scope>IDENTIFICATION</scope>
    <source>
        <tissue evidence="3">Gonads</tissue>
    </source>
</reference>
<dbReference type="KEGG" id="lak:106155725"/>
<dbReference type="Gene3D" id="2.10.50.10">
    <property type="entry name" value="Tumor Necrosis Factor Receptor, subunit A, domain 2"/>
    <property type="match status" value="5"/>
</dbReference>
<dbReference type="SMART" id="SM01411">
    <property type="entry name" value="Ephrin_rec_like"/>
    <property type="match status" value="26"/>
</dbReference>
<keyword evidence="2" id="KW-1185">Reference proteome</keyword>
<dbReference type="InParanoid" id="A0A1S3HJ48"/>
<protein>
    <submittedName>
        <fullName evidence="3">Multiple epidermal growth factor-like domains protein 6</fullName>
    </submittedName>
</protein>
<evidence type="ECO:0000313" key="3">
    <source>
        <dbReference type="RefSeq" id="XP_013386150.1"/>
    </source>
</evidence>
<dbReference type="PANTHER" id="PTHR46104:SF1">
    <property type="entry name" value="GENE 9195-RELATED"/>
    <property type="match status" value="1"/>
</dbReference>
<organism evidence="2 3">
    <name type="scientific">Lingula anatina</name>
    <name type="common">Brachiopod</name>
    <name type="synonym">Lingula unguis</name>
    <dbReference type="NCBI Taxonomy" id="7574"/>
    <lineage>
        <taxon>Eukaryota</taxon>
        <taxon>Metazoa</taxon>
        <taxon>Spiralia</taxon>
        <taxon>Lophotrochozoa</taxon>
        <taxon>Brachiopoda</taxon>
        <taxon>Linguliformea</taxon>
        <taxon>Lingulata</taxon>
        <taxon>Lingulida</taxon>
        <taxon>Linguloidea</taxon>
        <taxon>Lingulidae</taxon>
        <taxon>Lingula</taxon>
    </lineage>
</organism>
<dbReference type="STRING" id="7574.A0A1S3HJ48"/>
<dbReference type="PROSITE" id="PS51257">
    <property type="entry name" value="PROKAR_LIPOPROTEIN"/>
    <property type="match status" value="1"/>
</dbReference>
<dbReference type="SUPFAM" id="SSF57184">
    <property type="entry name" value="Growth factor receptor domain"/>
    <property type="match status" value="7"/>
</dbReference>
<proteinExistence type="predicted"/>
<dbReference type="Proteomes" id="UP000085678">
    <property type="component" value="Unplaced"/>
</dbReference>
<evidence type="ECO:0000259" key="1">
    <source>
        <dbReference type="Pfam" id="PF07699"/>
    </source>
</evidence>
<name>A0A1S3HJ48_LINAN</name>
<dbReference type="GeneID" id="106155725"/>
<accession>A0A1S3HJ48</accession>
<dbReference type="InterPro" id="IPR011641">
    <property type="entry name" value="Tyr-kin_ephrin_A/B_rcpt-like"/>
</dbReference>
<feature type="domain" description="Tyrosine-protein kinase ephrin type A/B receptor-like" evidence="1">
    <location>
        <begin position="1071"/>
        <end position="1112"/>
    </location>
</feature>